<keyword evidence="4" id="KW-0297">G-protein coupled receptor</keyword>
<feature type="domain" description="G-protein coupled receptors family 1 profile" evidence="9">
    <location>
        <begin position="1"/>
        <end position="238"/>
    </location>
</feature>
<dbReference type="InterPro" id="IPR017452">
    <property type="entry name" value="GPCR_Rhodpsn_7TM"/>
</dbReference>
<gene>
    <name evidence="10" type="primary">OpD6</name>
</gene>
<keyword evidence="5 8" id="KW-0472">Membrane</keyword>
<dbReference type="GO" id="GO:0004930">
    <property type="term" value="F:G protein-coupled receptor activity"/>
    <property type="evidence" value="ECO:0007669"/>
    <property type="project" value="UniProtKB-KW"/>
</dbReference>
<evidence type="ECO:0000256" key="3">
    <source>
        <dbReference type="ARBA" id="ARBA00022989"/>
    </source>
</evidence>
<keyword evidence="2 8" id="KW-0812">Transmembrane</keyword>
<evidence type="ECO:0000259" key="9">
    <source>
        <dbReference type="PROSITE" id="PS50262"/>
    </source>
</evidence>
<name>A0A857GWT9_HYDVU</name>
<dbReference type="InterPro" id="IPR000276">
    <property type="entry name" value="GPCR_Rhodpsn"/>
</dbReference>
<dbReference type="InterPro" id="IPR050125">
    <property type="entry name" value="GPCR_opsins"/>
</dbReference>
<evidence type="ECO:0000256" key="6">
    <source>
        <dbReference type="ARBA" id="ARBA00023170"/>
    </source>
</evidence>
<keyword evidence="3 8" id="KW-1133">Transmembrane helix</keyword>
<keyword evidence="6" id="KW-0675">Receptor</keyword>
<evidence type="ECO:0000256" key="4">
    <source>
        <dbReference type="ARBA" id="ARBA00023040"/>
    </source>
</evidence>
<dbReference type="GO" id="GO:0016020">
    <property type="term" value="C:membrane"/>
    <property type="evidence" value="ECO:0007669"/>
    <property type="project" value="UniProtKB-SubCell"/>
</dbReference>
<accession>A0A857GWT9</accession>
<protein>
    <submittedName>
        <fullName evidence="10">Opsin</fullName>
    </submittedName>
</protein>
<evidence type="ECO:0000256" key="5">
    <source>
        <dbReference type="ARBA" id="ARBA00023136"/>
    </source>
</evidence>
<feature type="transmembrane region" description="Helical" evidence="8">
    <location>
        <begin position="88"/>
        <end position="110"/>
    </location>
</feature>
<dbReference type="PRINTS" id="PR00237">
    <property type="entry name" value="GPCRRHODOPSN"/>
</dbReference>
<evidence type="ECO:0000256" key="1">
    <source>
        <dbReference type="ARBA" id="ARBA00004141"/>
    </source>
</evidence>
<dbReference type="OrthoDB" id="5949410at2759"/>
<dbReference type="SUPFAM" id="SSF81321">
    <property type="entry name" value="Family A G protein-coupled receptor-like"/>
    <property type="match status" value="1"/>
</dbReference>
<feature type="transmembrane region" description="Helical" evidence="8">
    <location>
        <begin position="217"/>
        <end position="237"/>
    </location>
</feature>
<evidence type="ECO:0000256" key="8">
    <source>
        <dbReference type="SAM" id="Phobius"/>
    </source>
</evidence>
<dbReference type="PANTHER" id="PTHR24240">
    <property type="entry name" value="OPSIN"/>
    <property type="match status" value="1"/>
</dbReference>
<reference evidence="10" key="1">
    <citation type="journal article" date="2019" name="BMC Genomics">
        <title>Molecular evolution and expression of opsin genes in Hydra vulgaris.</title>
        <authorList>
            <person name="Macias-Munoz A."/>
            <person name="Murad R."/>
            <person name="Mortazavi A."/>
        </authorList>
    </citation>
    <scope>NUCLEOTIDE SEQUENCE</scope>
</reference>
<feature type="transmembrane region" description="Helical" evidence="8">
    <location>
        <begin position="55"/>
        <end position="76"/>
    </location>
</feature>
<evidence type="ECO:0000256" key="7">
    <source>
        <dbReference type="ARBA" id="ARBA00023224"/>
    </source>
</evidence>
<evidence type="ECO:0000256" key="2">
    <source>
        <dbReference type="ARBA" id="ARBA00022692"/>
    </source>
</evidence>
<comment type="subcellular location">
    <subcellularLocation>
        <location evidence="1">Membrane</location>
        <topology evidence="1">Multi-pass membrane protein</topology>
    </subcellularLocation>
</comment>
<sequence>MPHLFILSISISDILHTSIGLVSELCVLHGATSLKKSYTCIGASFLTYSFTVSNIMQMVMISIVRVIALKFPIFYFNNCKKMKFRLGCLFLCYFYGFLWPSFPLLGWSTYEEDLDKRRCSLDWNLTNSNSFSYLMFAFIFCYIFPAIVLIWSLNVTKKTVDEQRESSFRKNRPNEQMEILEKVYLKIFLCSAIAYFVIWTPYACATLLSIFRIKTPSVVFTFCALFAKSSAISNALVNCYMNKSFQVHLNEIRVFSCFIKENRVAPRITNASVTEETQA</sequence>
<dbReference type="AlphaFoldDB" id="A0A857GWT9"/>
<feature type="transmembrane region" description="Helical" evidence="8">
    <location>
        <begin position="130"/>
        <end position="153"/>
    </location>
</feature>
<evidence type="ECO:0000313" key="10">
    <source>
        <dbReference type="EMBL" id="QHF16580.1"/>
    </source>
</evidence>
<dbReference type="Gene3D" id="1.20.1070.10">
    <property type="entry name" value="Rhodopsin 7-helix transmembrane proteins"/>
    <property type="match status" value="1"/>
</dbReference>
<organism evidence="10">
    <name type="scientific">Hydra vulgaris</name>
    <name type="common">Hydra</name>
    <name type="synonym">Hydra attenuata</name>
    <dbReference type="NCBI Taxonomy" id="6087"/>
    <lineage>
        <taxon>Eukaryota</taxon>
        <taxon>Metazoa</taxon>
        <taxon>Cnidaria</taxon>
        <taxon>Hydrozoa</taxon>
        <taxon>Hydroidolina</taxon>
        <taxon>Anthoathecata</taxon>
        <taxon>Aplanulata</taxon>
        <taxon>Hydridae</taxon>
        <taxon>Hydra</taxon>
    </lineage>
</organism>
<dbReference type="PROSITE" id="PS50262">
    <property type="entry name" value="G_PROTEIN_RECEP_F1_2"/>
    <property type="match status" value="1"/>
</dbReference>
<dbReference type="Pfam" id="PF00001">
    <property type="entry name" value="7tm_1"/>
    <property type="match status" value="1"/>
</dbReference>
<dbReference type="EMBL" id="MN822260">
    <property type="protein sequence ID" value="QHF16580.1"/>
    <property type="molecule type" value="mRNA"/>
</dbReference>
<feature type="transmembrane region" description="Helical" evidence="8">
    <location>
        <begin position="187"/>
        <end position="211"/>
    </location>
</feature>
<proteinExistence type="evidence at transcript level"/>
<keyword evidence="7" id="KW-0807">Transducer</keyword>